<accession>A0A6M3J9Y4</accession>
<evidence type="ECO:0000313" key="1">
    <source>
        <dbReference type="EMBL" id="QJA66614.1"/>
    </source>
</evidence>
<gene>
    <name evidence="1" type="ORF">MM415B00342_0076</name>
</gene>
<dbReference type="AlphaFoldDB" id="A0A6M3J9Y4"/>
<reference evidence="1" key="1">
    <citation type="submission" date="2020-03" db="EMBL/GenBank/DDBJ databases">
        <title>The deep terrestrial virosphere.</title>
        <authorList>
            <person name="Holmfeldt K."/>
            <person name="Nilsson E."/>
            <person name="Simone D."/>
            <person name="Lopez-Fernandez M."/>
            <person name="Wu X."/>
            <person name="de Brujin I."/>
            <person name="Lundin D."/>
            <person name="Andersson A."/>
            <person name="Bertilsson S."/>
            <person name="Dopson M."/>
        </authorList>
    </citation>
    <scope>NUCLEOTIDE SEQUENCE</scope>
    <source>
        <strain evidence="1">MM415B00342</strain>
    </source>
</reference>
<proteinExistence type="predicted"/>
<organism evidence="1">
    <name type="scientific">viral metagenome</name>
    <dbReference type="NCBI Taxonomy" id="1070528"/>
    <lineage>
        <taxon>unclassified sequences</taxon>
        <taxon>metagenomes</taxon>
        <taxon>organismal metagenomes</taxon>
    </lineage>
</organism>
<dbReference type="EMBL" id="MT141557">
    <property type="protein sequence ID" value="QJA66614.1"/>
    <property type="molecule type" value="Genomic_DNA"/>
</dbReference>
<protein>
    <submittedName>
        <fullName evidence="1">Uncharacterized protein</fullName>
    </submittedName>
</protein>
<name>A0A6M3J9Y4_9ZZZZ</name>
<sequence length="261" mass="29656">MKHPGLAEEFAKGIVAIDEFTAITNALQQQHSLTFEPHLNSSLYGGHVHKRLASGDINYDTNVTLIGGTQVTKFDISGGLGRRFTYIFWIPSPQEIKILCNAVWDGVNVSADKTALGEYRLKLEQFQRDIEGIETLTFSKELREFLSNRPHFEQQIFRKIALGYELFNMDSIPSSVEIGLDSRCARLLKESIEWRDDLLADAEASQVLQIMQMRGGVMDRRDLQAVLLRYSINWSQSSYIVEKLLSLRKIRYNKGGQLAVV</sequence>